<dbReference type="OrthoDB" id="9806326at2"/>
<evidence type="ECO:0000313" key="2">
    <source>
        <dbReference type="Proteomes" id="UP000439522"/>
    </source>
</evidence>
<dbReference type="InterPro" id="IPR002816">
    <property type="entry name" value="TraB/PrgY/GumN_fam"/>
</dbReference>
<dbReference type="InterPro" id="IPR047111">
    <property type="entry name" value="YbaP-like"/>
</dbReference>
<organism evidence="1 2">
    <name type="scientific">Tsuneonella aeria</name>
    <dbReference type="NCBI Taxonomy" id="1837929"/>
    <lineage>
        <taxon>Bacteria</taxon>
        <taxon>Pseudomonadati</taxon>
        <taxon>Pseudomonadota</taxon>
        <taxon>Alphaproteobacteria</taxon>
        <taxon>Sphingomonadales</taxon>
        <taxon>Erythrobacteraceae</taxon>
        <taxon>Tsuneonella</taxon>
    </lineage>
</organism>
<gene>
    <name evidence="1" type="ORF">GRI40_01195</name>
</gene>
<dbReference type="PANTHER" id="PTHR40590:SF1">
    <property type="entry name" value="CYTOPLASMIC PROTEIN"/>
    <property type="match status" value="1"/>
</dbReference>
<accession>A0A6I4T8D6</accession>
<evidence type="ECO:0000313" key="1">
    <source>
        <dbReference type="EMBL" id="MXO73839.1"/>
    </source>
</evidence>
<comment type="caution">
    <text evidence="1">The sequence shown here is derived from an EMBL/GenBank/DDBJ whole genome shotgun (WGS) entry which is preliminary data.</text>
</comment>
<dbReference type="Pfam" id="PF01963">
    <property type="entry name" value="TraB_PrgY_gumN"/>
    <property type="match status" value="1"/>
</dbReference>
<dbReference type="PROSITE" id="PS51257">
    <property type="entry name" value="PROKAR_LIPOPROTEIN"/>
    <property type="match status" value="1"/>
</dbReference>
<proteinExistence type="predicted"/>
<reference evidence="1 2" key="1">
    <citation type="submission" date="2019-12" db="EMBL/GenBank/DDBJ databases">
        <title>Genomic-based taxomic classification of the family Erythrobacteraceae.</title>
        <authorList>
            <person name="Xu L."/>
        </authorList>
    </citation>
    <scope>NUCLEOTIDE SEQUENCE [LARGE SCALE GENOMIC DNA]</scope>
    <source>
        <strain evidence="1 2">100921-2</strain>
    </source>
</reference>
<dbReference type="CDD" id="cd14789">
    <property type="entry name" value="Tiki"/>
    <property type="match status" value="1"/>
</dbReference>
<sequence>MRRVFALALAVALGACGGEGARGDLPPPSPALWEVTRPDGRAAGWLFGTIHALPAGTAWRTPAIDRAIVSTDMLVVEVADLDDRGKLAATFTRMAHSDGLPPLSGRVPGGMRERLAALLAKGNYREADFRAIETWGAAIMLSRLADESSGGNGVDRALVTALEGRPIVELEGIEGQFAIFDGLPESDQRDLLGAVVGEDTMDTDDSARLARLWLAGDMEAIAREADEGMLADPGLREALLTRRNRAWVERLAAIYASGKRPLVAVGAAHMAPPSGLPELLAARGYTVTRVR</sequence>
<protein>
    <submittedName>
        <fullName evidence="1">TraB/GumN family protein</fullName>
    </submittedName>
</protein>
<dbReference type="Proteomes" id="UP000439522">
    <property type="component" value="Unassembled WGS sequence"/>
</dbReference>
<dbReference type="AlphaFoldDB" id="A0A6I4T8D6"/>
<name>A0A6I4T8D6_9SPHN</name>
<dbReference type="PANTHER" id="PTHR40590">
    <property type="entry name" value="CYTOPLASMIC PROTEIN-RELATED"/>
    <property type="match status" value="1"/>
</dbReference>
<keyword evidence="2" id="KW-1185">Reference proteome</keyword>
<dbReference type="EMBL" id="WTZA01000001">
    <property type="protein sequence ID" value="MXO73839.1"/>
    <property type="molecule type" value="Genomic_DNA"/>
</dbReference>